<keyword evidence="4" id="KW-1185">Reference proteome</keyword>
<accession>A0A504YEF6</accession>
<feature type="compositionally biased region" description="Basic residues" evidence="1">
    <location>
        <begin position="163"/>
        <end position="173"/>
    </location>
</feature>
<dbReference type="GO" id="GO:0043489">
    <property type="term" value="P:RNA stabilization"/>
    <property type="evidence" value="ECO:0007669"/>
    <property type="project" value="TreeGrafter"/>
</dbReference>
<evidence type="ECO:0000313" key="3">
    <source>
        <dbReference type="EMBL" id="TPP59503.1"/>
    </source>
</evidence>
<proteinExistence type="predicted"/>
<dbReference type="OrthoDB" id="1918363at2759"/>
<dbReference type="PANTHER" id="PTHR15838:SF1">
    <property type="entry name" value="ZINC FINGER CCHC DOMAIN-CONTAINING PROTEIN 17"/>
    <property type="match status" value="1"/>
</dbReference>
<name>A0A504YEF6_FASGI</name>
<evidence type="ECO:0000313" key="4">
    <source>
        <dbReference type="Proteomes" id="UP000316759"/>
    </source>
</evidence>
<protein>
    <submittedName>
        <fullName evidence="3">Nucleolar protein of</fullName>
    </submittedName>
</protein>
<sequence length="218" mass="24421">MTQDLYRVVRGKVVSIKNYGAFLSINGSSKQGLLHRSQISNHAIDKIEDVLEIGEEVYCKVISAEDGKIGLSMKLVDQTTGRDKDKDNVAAVRLSERRKGGGREMNGPIELGAILDTVCKRCSVKGHLAANCFAQVGAETLGLVYTDSEDGPSNSSSESDSRKSKRPKHKKRKVSETDVVEYKKKTKKDKKQHKEKKHQKRKHRSSKEKNSCRKKHSR</sequence>
<dbReference type="AlphaFoldDB" id="A0A504YEF6"/>
<comment type="caution">
    <text evidence="3">The sequence shown here is derived from an EMBL/GenBank/DDBJ whole genome shotgun (WGS) entry which is preliminary data.</text>
</comment>
<feature type="compositionally biased region" description="Basic and acidic residues" evidence="1">
    <location>
        <begin position="174"/>
        <end position="183"/>
    </location>
</feature>
<dbReference type="InterPro" id="IPR003029">
    <property type="entry name" value="S1_domain"/>
</dbReference>
<dbReference type="Proteomes" id="UP000316759">
    <property type="component" value="Unassembled WGS sequence"/>
</dbReference>
<reference evidence="3 4" key="1">
    <citation type="submission" date="2019-04" db="EMBL/GenBank/DDBJ databases">
        <title>Annotation for the trematode Fasciola gigantica.</title>
        <authorList>
            <person name="Choi Y.-J."/>
        </authorList>
    </citation>
    <scope>NUCLEOTIDE SEQUENCE [LARGE SCALE GENOMIC DNA]</scope>
    <source>
        <strain evidence="3">Uganda_cow_1</strain>
    </source>
</reference>
<dbReference type="PROSITE" id="PS50126">
    <property type="entry name" value="S1"/>
    <property type="match status" value="1"/>
</dbReference>
<dbReference type="InterPro" id="IPR012340">
    <property type="entry name" value="NA-bd_OB-fold"/>
</dbReference>
<dbReference type="STRING" id="46835.A0A504YEF6"/>
<dbReference type="EMBL" id="SUNJ01010638">
    <property type="protein sequence ID" value="TPP59503.1"/>
    <property type="molecule type" value="Genomic_DNA"/>
</dbReference>
<feature type="region of interest" description="Disordered" evidence="1">
    <location>
        <begin position="145"/>
        <end position="218"/>
    </location>
</feature>
<organism evidence="3 4">
    <name type="scientific">Fasciola gigantica</name>
    <name type="common">Giant liver fluke</name>
    <dbReference type="NCBI Taxonomy" id="46835"/>
    <lineage>
        <taxon>Eukaryota</taxon>
        <taxon>Metazoa</taxon>
        <taxon>Spiralia</taxon>
        <taxon>Lophotrochozoa</taxon>
        <taxon>Platyhelminthes</taxon>
        <taxon>Trematoda</taxon>
        <taxon>Digenea</taxon>
        <taxon>Plagiorchiida</taxon>
        <taxon>Echinostomata</taxon>
        <taxon>Echinostomatoidea</taxon>
        <taxon>Fasciolidae</taxon>
        <taxon>Fasciola</taxon>
    </lineage>
</organism>
<evidence type="ECO:0000256" key="1">
    <source>
        <dbReference type="SAM" id="MobiDB-lite"/>
    </source>
</evidence>
<dbReference type="Gene3D" id="2.40.50.140">
    <property type="entry name" value="Nucleic acid-binding proteins"/>
    <property type="match status" value="1"/>
</dbReference>
<dbReference type="SMART" id="SM00316">
    <property type="entry name" value="S1"/>
    <property type="match status" value="1"/>
</dbReference>
<feature type="domain" description="S1 motif" evidence="2">
    <location>
        <begin position="6"/>
        <end position="74"/>
    </location>
</feature>
<dbReference type="PANTHER" id="PTHR15838">
    <property type="entry name" value="NUCLEOLAR PROTEIN OF 40 KDA"/>
    <property type="match status" value="1"/>
</dbReference>
<dbReference type="GO" id="GO:0003723">
    <property type="term" value="F:RNA binding"/>
    <property type="evidence" value="ECO:0007669"/>
    <property type="project" value="TreeGrafter"/>
</dbReference>
<dbReference type="SUPFAM" id="SSF50249">
    <property type="entry name" value="Nucleic acid-binding proteins"/>
    <property type="match status" value="1"/>
</dbReference>
<gene>
    <name evidence="3" type="ORF">FGIG_05438</name>
</gene>
<dbReference type="Pfam" id="PF00575">
    <property type="entry name" value="S1"/>
    <property type="match status" value="1"/>
</dbReference>
<feature type="compositionally biased region" description="Basic residues" evidence="1">
    <location>
        <begin position="184"/>
        <end position="218"/>
    </location>
</feature>
<evidence type="ECO:0000259" key="2">
    <source>
        <dbReference type="PROSITE" id="PS50126"/>
    </source>
</evidence>